<gene>
    <name evidence="2" type="ORF">CNYM01_10319</name>
</gene>
<keyword evidence="1" id="KW-0472">Membrane</keyword>
<reference evidence="2 3" key="1">
    <citation type="submission" date="2014-02" db="EMBL/GenBank/DDBJ databases">
        <title>The genome sequence of Colletotrichum nymphaeae SA-01.</title>
        <authorList>
            <person name="Baroncelli R."/>
            <person name="Thon M.R."/>
        </authorList>
    </citation>
    <scope>NUCLEOTIDE SEQUENCE [LARGE SCALE GENOMIC DNA]</scope>
    <source>
        <strain evidence="2 3">SA-01</strain>
    </source>
</reference>
<name>A0A135S4T1_9PEZI</name>
<dbReference type="EMBL" id="JEMN01001641">
    <property type="protein sequence ID" value="KXH30916.1"/>
    <property type="molecule type" value="Genomic_DNA"/>
</dbReference>
<proteinExistence type="predicted"/>
<organism evidence="2 3">
    <name type="scientific">Colletotrichum nymphaeae SA-01</name>
    <dbReference type="NCBI Taxonomy" id="1460502"/>
    <lineage>
        <taxon>Eukaryota</taxon>
        <taxon>Fungi</taxon>
        <taxon>Dikarya</taxon>
        <taxon>Ascomycota</taxon>
        <taxon>Pezizomycotina</taxon>
        <taxon>Sordariomycetes</taxon>
        <taxon>Hypocreomycetidae</taxon>
        <taxon>Glomerellales</taxon>
        <taxon>Glomerellaceae</taxon>
        <taxon>Colletotrichum</taxon>
        <taxon>Colletotrichum acutatum species complex</taxon>
    </lineage>
</organism>
<protein>
    <submittedName>
        <fullName evidence="2">Uncharacterized protein</fullName>
    </submittedName>
</protein>
<evidence type="ECO:0000313" key="3">
    <source>
        <dbReference type="Proteomes" id="UP000070054"/>
    </source>
</evidence>
<keyword evidence="3" id="KW-1185">Reference proteome</keyword>
<feature type="transmembrane region" description="Helical" evidence="1">
    <location>
        <begin position="6"/>
        <end position="25"/>
    </location>
</feature>
<keyword evidence="1" id="KW-0812">Transmembrane</keyword>
<sequence>MTPAGSIALLVILVIALVCTIIWLAKDQVHTFVKALADHRAARKEASTTANTEATSNEATV</sequence>
<evidence type="ECO:0000256" key="1">
    <source>
        <dbReference type="SAM" id="Phobius"/>
    </source>
</evidence>
<comment type="caution">
    <text evidence="2">The sequence shown here is derived from an EMBL/GenBank/DDBJ whole genome shotgun (WGS) entry which is preliminary data.</text>
</comment>
<keyword evidence="1" id="KW-1133">Transmembrane helix</keyword>
<accession>A0A135S4T1</accession>
<dbReference type="Proteomes" id="UP000070054">
    <property type="component" value="Unassembled WGS sequence"/>
</dbReference>
<dbReference type="AlphaFoldDB" id="A0A135S4T1"/>
<evidence type="ECO:0000313" key="2">
    <source>
        <dbReference type="EMBL" id="KXH30916.1"/>
    </source>
</evidence>